<keyword evidence="1" id="KW-0472">Membrane</keyword>
<sequence length="136" mass="16053">MRKVITYVFMGFAIIMNAYLIFYWNPKDYGYKIDKLDNDCISVMSYSKSIYTKNKDTIEKNLCDEDKKDLNRIILKLSTADIGRIKECLKIKDDTKSVVEVFKILSTRLSSNDYLRIREICSNFIDLKYLDENLTK</sequence>
<dbReference type="RefSeq" id="WP_219777930.1">
    <property type="nucleotide sequence ID" value="NZ_JAHXPT010000001.1"/>
</dbReference>
<keyword evidence="3" id="KW-1185">Reference proteome</keyword>
<gene>
    <name evidence="2" type="ORF">KYD98_02145</name>
</gene>
<evidence type="ECO:0000256" key="1">
    <source>
        <dbReference type="SAM" id="Phobius"/>
    </source>
</evidence>
<reference evidence="2 3" key="1">
    <citation type="submission" date="2021-07" db="EMBL/GenBank/DDBJ databases">
        <title>Clostridium weizhouense sp. nov., an anaerobic bacterium isolated from activated sludge of Petroleum wastewater.</title>
        <authorList>
            <person name="Li Q."/>
        </authorList>
    </citation>
    <scope>NUCLEOTIDE SEQUENCE [LARGE SCALE GENOMIC DNA]</scope>
    <source>
        <strain evidence="2 3">YB-6</strain>
    </source>
</reference>
<comment type="caution">
    <text evidence="2">The sequence shown here is derived from an EMBL/GenBank/DDBJ whole genome shotgun (WGS) entry which is preliminary data.</text>
</comment>
<evidence type="ECO:0008006" key="4">
    <source>
        <dbReference type="Google" id="ProtNLM"/>
    </source>
</evidence>
<accession>A0ABS7AJS1</accession>
<organism evidence="2 3">
    <name type="scientific">Clostridium weizhouense</name>
    <dbReference type="NCBI Taxonomy" id="2859781"/>
    <lineage>
        <taxon>Bacteria</taxon>
        <taxon>Bacillati</taxon>
        <taxon>Bacillota</taxon>
        <taxon>Clostridia</taxon>
        <taxon>Eubacteriales</taxon>
        <taxon>Clostridiaceae</taxon>
        <taxon>Clostridium</taxon>
    </lineage>
</organism>
<keyword evidence="1" id="KW-1133">Transmembrane helix</keyword>
<dbReference type="EMBL" id="JAHXPT010000001">
    <property type="protein sequence ID" value="MBW6408882.1"/>
    <property type="molecule type" value="Genomic_DNA"/>
</dbReference>
<name>A0ABS7AJS1_9CLOT</name>
<evidence type="ECO:0000313" key="2">
    <source>
        <dbReference type="EMBL" id="MBW6408882.1"/>
    </source>
</evidence>
<evidence type="ECO:0000313" key="3">
    <source>
        <dbReference type="Proteomes" id="UP001519921"/>
    </source>
</evidence>
<protein>
    <recommendedName>
        <fullName evidence="4">Lipoprotein</fullName>
    </recommendedName>
</protein>
<keyword evidence="1" id="KW-0812">Transmembrane</keyword>
<feature type="transmembrane region" description="Helical" evidence="1">
    <location>
        <begin position="6"/>
        <end position="25"/>
    </location>
</feature>
<proteinExistence type="predicted"/>
<dbReference type="Proteomes" id="UP001519921">
    <property type="component" value="Unassembled WGS sequence"/>
</dbReference>